<feature type="repeat" description="WD" evidence="4">
    <location>
        <begin position="654"/>
        <end position="687"/>
    </location>
</feature>
<feature type="repeat" description="WD" evidence="4">
    <location>
        <begin position="1042"/>
        <end position="1083"/>
    </location>
</feature>
<keyword evidence="1 4" id="KW-0853">WD repeat</keyword>
<feature type="repeat" description="WD" evidence="4">
    <location>
        <begin position="702"/>
        <end position="743"/>
    </location>
</feature>
<feature type="repeat" description="WD" evidence="4">
    <location>
        <begin position="872"/>
        <end position="913"/>
    </location>
</feature>
<dbReference type="PANTHER" id="PTHR15622">
    <property type="entry name" value="WD40 REPEAT PROTEIN"/>
    <property type="match status" value="1"/>
</dbReference>
<dbReference type="InterPro" id="IPR027417">
    <property type="entry name" value="P-loop_NTPase"/>
</dbReference>
<dbReference type="InterPro" id="IPR003593">
    <property type="entry name" value="AAA+_ATPase"/>
</dbReference>
<feature type="repeat" description="WD" evidence="4">
    <location>
        <begin position="1170"/>
        <end position="1211"/>
    </location>
</feature>
<dbReference type="PROSITE" id="PS50082">
    <property type="entry name" value="WD_REPEATS_2"/>
    <property type="match status" value="13"/>
</dbReference>
<dbReference type="InterPro" id="IPR019775">
    <property type="entry name" value="WD40_repeat_CS"/>
</dbReference>
<evidence type="ECO:0000256" key="1">
    <source>
        <dbReference type="ARBA" id="ARBA00022574"/>
    </source>
</evidence>
<dbReference type="SUPFAM" id="SSF52540">
    <property type="entry name" value="P-loop containing nucleoside triphosphate hydrolases"/>
    <property type="match status" value="1"/>
</dbReference>
<dbReference type="Pfam" id="PF25173">
    <property type="entry name" value="Beta-prop_WDR3_1st"/>
    <property type="match status" value="1"/>
</dbReference>
<dbReference type="InterPro" id="IPR002182">
    <property type="entry name" value="NB-ARC"/>
</dbReference>
<dbReference type="EMBL" id="CP001293">
    <property type="protein sequence ID" value="ACK73972.1"/>
    <property type="molecule type" value="Genomic_DNA"/>
</dbReference>
<dbReference type="Pfam" id="PF00931">
    <property type="entry name" value="NB-ARC"/>
    <property type="match status" value="1"/>
</dbReference>
<dbReference type="PRINTS" id="PR00320">
    <property type="entry name" value="GPROTEINBRPT"/>
</dbReference>
<dbReference type="InterPro" id="IPR020472">
    <property type="entry name" value="WD40_PAC1"/>
</dbReference>
<organism evidence="6 7">
    <name type="scientific">Gloeothece citriformis (strain PCC 7424)</name>
    <name type="common">Cyanothece sp. (strain PCC 7424)</name>
    <dbReference type="NCBI Taxonomy" id="65393"/>
    <lineage>
        <taxon>Bacteria</taxon>
        <taxon>Bacillati</taxon>
        <taxon>Cyanobacteriota</taxon>
        <taxon>Cyanophyceae</taxon>
        <taxon>Oscillatoriophycideae</taxon>
        <taxon>Chroococcales</taxon>
        <taxon>Aphanothecaceae</taxon>
        <taxon>Gloeothece</taxon>
        <taxon>Gloeothece citriformis</taxon>
    </lineage>
</organism>
<dbReference type="InterPro" id="IPR051983">
    <property type="entry name" value="WSB_SOCS-box_domain"/>
</dbReference>
<dbReference type="InterPro" id="IPR036322">
    <property type="entry name" value="WD40_repeat_dom_sf"/>
</dbReference>
<dbReference type="InterPro" id="IPR015943">
    <property type="entry name" value="WD40/YVTN_repeat-like_dom_sf"/>
</dbReference>
<dbReference type="SMART" id="SM00320">
    <property type="entry name" value="WD40"/>
    <property type="match status" value="14"/>
</dbReference>
<dbReference type="KEGG" id="cyc:PCC7424_5394"/>
<feature type="repeat" description="WD" evidence="4">
    <location>
        <begin position="1086"/>
        <end position="1127"/>
    </location>
</feature>
<geneLocation type="plasmid" evidence="6 7">
    <name>pP742402</name>
</geneLocation>
<feature type="repeat" description="WD" evidence="4">
    <location>
        <begin position="1000"/>
        <end position="1041"/>
    </location>
</feature>
<dbReference type="PROSITE" id="PS50294">
    <property type="entry name" value="WD_REPEATS_REGION"/>
    <property type="match status" value="11"/>
</dbReference>
<feature type="repeat" description="WD" evidence="4">
    <location>
        <begin position="1128"/>
        <end position="1169"/>
    </location>
</feature>
<dbReference type="HOGENOM" id="CLU_005071_1_0_3"/>
<dbReference type="Gene3D" id="3.40.50.300">
    <property type="entry name" value="P-loop containing nucleotide triphosphate hydrolases"/>
    <property type="match status" value="1"/>
</dbReference>
<feature type="repeat" description="WD" evidence="4">
    <location>
        <begin position="786"/>
        <end position="827"/>
    </location>
</feature>
<keyword evidence="6" id="KW-0614">Plasmid</keyword>
<evidence type="ECO:0000256" key="4">
    <source>
        <dbReference type="PROSITE-ProRule" id="PRU00221"/>
    </source>
</evidence>
<dbReference type="SMART" id="SM00382">
    <property type="entry name" value="AAA"/>
    <property type="match status" value="1"/>
</dbReference>
<dbReference type="Gene3D" id="2.130.10.10">
    <property type="entry name" value="YVTN repeat-like/Quinoprotein amine dehydrogenase"/>
    <property type="match status" value="5"/>
</dbReference>
<gene>
    <name evidence="6" type="ordered locus">PCC7424_5394</name>
</gene>
<dbReference type="GO" id="GO:0043531">
    <property type="term" value="F:ADP binding"/>
    <property type="evidence" value="ECO:0007669"/>
    <property type="project" value="InterPro"/>
</dbReference>
<protein>
    <submittedName>
        <fullName evidence="6">WD-40 repeat protein</fullName>
    </submittedName>
</protein>
<dbReference type="AlphaFoldDB" id="B7KMF0"/>
<dbReference type="OrthoDB" id="414967at2"/>
<evidence type="ECO:0000256" key="2">
    <source>
        <dbReference type="ARBA" id="ARBA00022737"/>
    </source>
</evidence>
<feature type="domain" description="AAA+ ATPase" evidence="5">
    <location>
        <begin position="182"/>
        <end position="318"/>
    </location>
</feature>
<dbReference type="Proteomes" id="UP000002384">
    <property type="component" value="Plasmid pP742402"/>
</dbReference>
<evidence type="ECO:0000313" key="7">
    <source>
        <dbReference type="Proteomes" id="UP000002384"/>
    </source>
</evidence>
<reference evidence="7" key="1">
    <citation type="journal article" date="2011" name="MBio">
        <title>Novel metabolic attributes of the genus Cyanothece, comprising a group of unicellular nitrogen-fixing Cyanobacteria.</title>
        <authorList>
            <person name="Bandyopadhyay A."/>
            <person name="Elvitigala T."/>
            <person name="Welsh E."/>
            <person name="Stockel J."/>
            <person name="Liberton M."/>
            <person name="Min H."/>
            <person name="Sherman L.A."/>
            <person name="Pakrasi H.B."/>
        </authorList>
    </citation>
    <scope>NUCLEOTIDE SEQUENCE [LARGE SCALE GENOMIC DNA]</scope>
    <source>
        <strain evidence="7">PCC 7424</strain>
        <plasmid evidence="7">pP742402</plasmid>
    </source>
</reference>
<name>B7KMF0_GLOC7</name>
<feature type="repeat" description="WD" evidence="4">
    <location>
        <begin position="914"/>
        <end position="955"/>
    </location>
</feature>
<dbReference type="PROSITE" id="PS00678">
    <property type="entry name" value="WD_REPEATS_1"/>
    <property type="match status" value="1"/>
</dbReference>
<dbReference type="Pfam" id="PF19959">
    <property type="entry name" value="EAD4"/>
    <property type="match status" value="1"/>
</dbReference>
<evidence type="ECO:0000259" key="5">
    <source>
        <dbReference type="SMART" id="SM00382"/>
    </source>
</evidence>
<evidence type="ECO:0000256" key="3">
    <source>
        <dbReference type="ARBA" id="ARBA00022786"/>
    </source>
</evidence>
<dbReference type="Pfam" id="PF00400">
    <property type="entry name" value="WD40"/>
    <property type="match status" value="9"/>
</dbReference>
<evidence type="ECO:0000313" key="6">
    <source>
        <dbReference type="EMBL" id="ACK73972.1"/>
    </source>
</evidence>
<feature type="repeat" description="WD" evidence="4">
    <location>
        <begin position="830"/>
        <end position="871"/>
    </location>
</feature>
<keyword evidence="3" id="KW-0833">Ubl conjugation pathway</keyword>
<dbReference type="SUPFAM" id="SSF50978">
    <property type="entry name" value="WD40 repeat-like"/>
    <property type="match status" value="3"/>
</dbReference>
<dbReference type="CDD" id="cd00200">
    <property type="entry name" value="WD40"/>
    <property type="match status" value="2"/>
</dbReference>
<dbReference type="PANTHER" id="PTHR15622:SF2">
    <property type="entry name" value="U4_U6 SMALL NUCLEAR RIBONUCLEOPROTEIN PRP4"/>
    <property type="match status" value="1"/>
</dbReference>
<sequence length="1247" mass="142126">MPRLNASDTVKKRILIFLERLLTHINYESVDHDYWSNQLYYKWLKDEKPYPKLIVQTSLQVLLDFCNVIAKGKLDNPITVEHLRNDLNLLQELEILIDNRIKRKGSSQWHFTLNLWHSSTEENLKKFEEEWEKRKSPNNQSLSNHTEINYDNFGLIPDSSHIYSREQELVLLKHRIFQNSPPCKIIGIVGIAGIGKTSLACKLIEQIKAAFNYVIYWSFLTPPSSIEFLVKTNNTLSSYIQPNIEDNIKAQLGKLIKLLDKFRCLLFLDNIETIIHQKTYQEYSQILQEIAVSKHQSCLILTSRIIPKNLELLIGKKTSTYFLELQGLDYQTGRNIIEDIDNFHGSEKEWQFFIKQVCHGNPLFIKSIALHIQRVHQKNLSNFLLGGNLITKKIESIFNSYLEQLSHLEKAILLELVINRNPISLLKLKEYIIIDPGYPSLEEAIESLSQQILLYQQDGYFTVHPLMIEFFTQKLITIAIEEIKTQNFQLLKSNALMKATVPDYLRRTQLNLILLPILNNLIYSSNSRKVENELIQCLETLRHHPFGEIGYIASNIINLLNILKKGHLRQYDFSNLPIRQIDFSEIKLNQVNFANSHFYDCFFPQTCGSILSISCSHFNQSVDPEYLLATGDSHGMIYLWKVKQDGDLELNKTFPAHGSWVWSVALNTEGTLLASGGQNGIVKIWSILTEPSLNCQCFRHFNQKHHAPIRSVTFSADSRLLATGSEDKTIKIWSVETGECLHTLEGHLERIGGVAFSHDDQLLASGSADKTVKIWSVETGECLHTLKGHQDWVWQVAFSPDGQLLASGSGDKTIKLWSVTQQKYQYLDTLKGHKNWIWSIAFSPDGQYLASGSEDFTMRLWSVETKKCLQSFQGYGNRLSSIAFSPNSQYILSGSIDRSIRLWSIKNHECLRQIKGHTNWVCSVVFSPDGKTLMSGSGDQTIRLWSIESGEVINTLQEKDDWVLLYQIAVSSNGQYIASTSHNNTIKLWSLTNKEKLIFAPEHQNRVWQIAFTPDSRMLVSGSGDYSVKLWSIPRGFCLKTFEGHQAWVLSVAVSPNGKLIASGSEDRTIKLWSIEDDTTQSLQTFEGHQGRIWSVAFSPNDELIASASDDKTVKIWSIKEGQLIYSFEEYQSWIWSVAFSPDGKLLASGEDNATIRLLNVETGQCDRLLSKHTRSVKSVCFSPDGQMLASASEDGTIKLWNVGTGECQHTLRHPRLYEQTNLTKVEGLSCGTINTLKILGAFENPN</sequence>
<dbReference type="InterPro" id="IPR045434">
    <property type="entry name" value="EAD4"/>
</dbReference>
<keyword evidence="7" id="KW-1185">Reference proteome</keyword>
<dbReference type="RefSeq" id="WP_012599479.1">
    <property type="nucleotide sequence ID" value="NC_011737.1"/>
</dbReference>
<dbReference type="GO" id="GO:0000209">
    <property type="term" value="P:protein polyubiquitination"/>
    <property type="evidence" value="ECO:0007669"/>
    <property type="project" value="TreeGrafter"/>
</dbReference>
<proteinExistence type="predicted"/>
<feature type="repeat" description="WD" evidence="4">
    <location>
        <begin position="968"/>
        <end position="999"/>
    </location>
</feature>
<feature type="repeat" description="WD" evidence="4">
    <location>
        <begin position="744"/>
        <end position="785"/>
    </location>
</feature>
<accession>B7KMF0</accession>
<dbReference type="PRINTS" id="PR00364">
    <property type="entry name" value="DISEASERSIST"/>
</dbReference>
<keyword evidence="2" id="KW-0677">Repeat</keyword>
<dbReference type="InterPro" id="IPR001680">
    <property type="entry name" value="WD40_rpt"/>
</dbReference>